<dbReference type="AlphaFoldDB" id="A0A0B8QV38"/>
<comment type="caution">
    <text evidence="1">The sequence shown here is derived from an EMBL/GenBank/DDBJ whole genome shotgun (WGS) entry which is preliminary data.</text>
</comment>
<dbReference type="InterPro" id="IPR036754">
    <property type="entry name" value="YbaK/aa-tRNA-synt-asso_dom_sf"/>
</dbReference>
<proteinExistence type="predicted"/>
<gene>
    <name evidence="1" type="ORF">JCM19241_692</name>
</gene>
<reference evidence="1 2" key="2">
    <citation type="submission" date="2015-01" db="EMBL/GenBank/DDBJ databases">
        <authorList>
            <consortium name="NBRP consortium"/>
            <person name="Sawabe T."/>
            <person name="Meirelles P."/>
            <person name="Feng G."/>
            <person name="Sayaka M."/>
            <person name="Hattori M."/>
            <person name="Ohkuma M."/>
        </authorList>
    </citation>
    <scope>NUCLEOTIDE SEQUENCE [LARGE SCALE GENOMIC DNA]</scope>
    <source>
        <strain evidence="2">JCM 19241</strain>
    </source>
</reference>
<accession>A0A0B8QV38</accession>
<protein>
    <submittedName>
        <fullName evidence="1">Aminoacyl-tRNA editing enzymes ybaK</fullName>
    </submittedName>
</protein>
<organism evidence="1 2">
    <name type="scientific">Vibrio ishigakensis</name>
    <dbReference type="NCBI Taxonomy" id="1481914"/>
    <lineage>
        <taxon>Bacteria</taxon>
        <taxon>Pseudomonadati</taxon>
        <taxon>Pseudomonadota</taxon>
        <taxon>Gammaproteobacteria</taxon>
        <taxon>Vibrionales</taxon>
        <taxon>Vibrionaceae</taxon>
        <taxon>Vibrio</taxon>
    </lineage>
</organism>
<dbReference type="GO" id="GO:0002161">
    <property type="term" value="F:aminoacyl-tRNA deacylase activity"/>
    <property type="evidence" value="ECO:0007669"/>
    <property type="project" value="InterPro"/>
</dbReference>
<name>A0A0B8QV38_9VIBR</name>
<dbReference type="STRING" id="1481914.JCM19241_692"/>
<dbReference type="SUPFAM" id="SSF55826">
    <property type="entry name" value="YbaK/ProRS associated domain"/>
    <property type="match status" value="1"/>
</dbReference>
<dbReference type="EMBL" id="BBSC01000011">
    <property type="protein sequence ID" value="GAM77964.1"/>
    <property type="molecule type" value="Genomic_DNA"/>
</dbReference>
<dbReference type="Proteomes" id="UP000031666">
    <property type="component" value="Unassembled WGS sequence"/>
</dbReference>
<evidence type="ECO:0000313" key="1">
    <source>
        <dbReference type="EMBL" id="GAM77964.1"/>
    </source>
</evidence>
<evidence type="ECO:0000313" key="2">
    <source>
        <dbReference type="Proteomes" id="UP000031666"/>
    </source>
</evidence>
<reference evidence="1 2" key="1">
    <citation type="submission" date="2015-01" db="EMBL/GenBank/DDBJ databases">
        <title>Vibrio sp. C94 JCM 19241 whole genome shotgun sequence.</title>
        <authorList>
            <person name="Sawabe T."/>
            <person name="Meirelles P."/>
            <person name="Feng G."/>
            <person name="Sayaka M."/>
            <person name="Hattori M."/>
            <person name="Ohkuma M."/>
        </authorList>
    </citation>
    <scope>NUCLEOTIDE SEQUENCE [LARGE SCALE GENOMIC DNA]</scope>
    <source>
        <strain evidence="2">JCM 19241</strain>
    </source>
</reference>
<dbReference type="Gene3D" id="3.90.960.10">
    <property type="entry name" value="YbaK/aminoacyl-tRNA synthetase-associated domain"/>
    <property type="match status" value="1"/>
</dbReference>
<sequence>MYVVEKNMDIYQFLRDNQVSYQSFEHPPVLTIEEANQLDIEIPGLPTKNLFLRDGKGKKHWLWLVLMMKTWILMRYHRPSR</sequence>